<evidence type="ECO:0000256" key="1">
    <source>
        <dbReference type="SAM" id="Phobius"/>
    </source>
</evidence>
<feature type="transmembrane region" description="Helical" evidence="1">
    <location>
        <begin position="42"/>
        <end position="64"/>
    </location>
</feature>
<feature type="transmembrane region" description="Helical" evidence="1">
    <location>
        <begin position="84"/>
        <end position="107"/>
    </location>
</feature>
<keyword evidence="1" id="KW-0812">Transmembrane</keyword>
<proteinExistence type="predicted"/>
<dbReference type="AlphaFoldDB" id="A0A2I0QZK8"/>
<dbReference type="Proteomes" id="UP000236654">
    <property type="component" value="Unassembled WGS sequence"/>
</dbReference>
<feature type="transmembrane region" description="Helical" evidence="1">
    <location>
        <begin position="12"/>
        <end position="35"/>
    </location>
</feature>
<gene>
    <name evidence="2" type="ORF">CW751_13145</name>
</gene>
<accession>A0A2I0QZK8</accession>
<keyword evidence="1" id="KW-1133">Transmembrane helix</keyword>
<keyword evidence="3" id="KW-1185">Reference proteome</keyword>
<name>A0A2I0QZK8_9FLAO</name>
<comment type="caution">
    <text evidence="2">The sequence shown here is derived from an EMBL/GenBank/DDBJ whole genome shotgun (WGS) entry which is preliminary data.</text>
</comment>
<reference evidence="2 3" key="1">
    <citation type="submission" date="2017-12" db="EMBL/GenBank/DDBJ databases">
        <title>The draft genome sequence of Brumimicrobium saltpan LHR20.</title>
        <authorList>
            <person name="Do Z.-J."/>
            <person name="Luo H.-R."/>
        </authorList>
    </citation>
    <scope>NUCLEOTIDE SEQUENCE [LARGE SCALE GENOMIC DNA]</scope>
    <source>
        <strain evidence="2 3">LHR20</strain>
    </source>
</reference>
<organism evidence="2 3">
    <name type="scientific">Brumimicrobium salinarum</name>
    <dbReference type="NCBI Taxonomy" id="2058658"/>
    <lineage>
        <taxon>Bacteria</taxon>
        <taxon>Pseudomonadati</taxon>
        <taxon>Bacteroidota</taxon>
        <taxon>Flavobacteriia</taxon>
        <taxon>Flavobacteriales</taxon>
        <taxon>Crocinitomicaceae</taxon>
        <taxon>Brumimicrobium</taxon>
    </lineage>
</organism>
<evidence type="ECO:0000313" key="3">
    <source>
        <dbReference type="Proteomes" id="UP000236654"/>
    </source>
</evidence>
<dbReference type="EMBL" id="PJNI01000018">
    <property type="protein sequence ID" value="PKR79775.1"/>
    <property type="molecule type" value="Genomic_DNA"/>
</dbReference>
<protein>
    <submittedName>
        <fullName evidence="2">Uncharacterized protein</fullName>
    </submittedName>
</protein>
<evidence type="ECO:0000313" key="2">
    <source>
        <dbReference type="EMBL" id="PKR79775.1"/>
    </source>
</evidence>
<sequence length="122" mass="13970">MTKGLLEDFGLFTVLVILMSVCVWFIGGLTGKLIIEKNKPKFLVGFLTFFSLWILMFVFWTLLSAVKNSIIWGLSGFESVVSDWVFYGLFIFLILGVIHGLTMGYFYGNELNKMKRYQASIE</sequence>
<keyword evidence="1" id="KW-0472">Membrane</keyword>